<dbReference type="Ensembl" id="ENSDNVT00000024198.1">
    <property type="protein sequence ID" value="ENSDNVP00000020081.1"/>
    <property type="gene ID" value="ENSDNVG00000014044.1"/>
</dbReference>
<reference evidence="2" key="2">
    <citation type="submission" date="2025-09" db="UniProtKB">
        <authorList>
            <consortium name="Ensembl"/>
        </authorList>
    </citation>
    <scope>IDENTIFICATION</scope>
</reference>
<evidence type="ECO:0000313" key="3">
    <source>
        <dbReference type="Proteomes" id="UP000694423"/>
    </source>
</evidence>
<organism evidence="2 3">
    <name type="scientific">Dromaius novaehollandiae</name>
    <name type="common">Emu</name>
    <dbReference type="NCBI Taxonomy" id="8790"/>
    <lineage>
        <taxon>Eukaryota</taxon>
        <taxon>Metazoa</taxon>
        <taxon>Chordata</taxon>
        <taxon>Craniata</taxon>
        <taxon>Vertebrata</taxon>
        <taxon>Euteleostomi</taxon>
        <taxon>Archelosauria</taxon>
        <taxon>Archosauria</taxon>
        <taxon>Dinosauria</taxon>
        <taxon>Saurischia</taxon>
        <taxon>Theropoda</taxon>
        <taxon>Coelurosauria</taxon>
        <taxon>Aves</taxon>
        <taxon>Palaeognathae</taxon>
        <taxon>Casuariiformes</taxon>
        <taxon>Dromaiidae</taxon>
        <taxon>Dromaius</taxon>
    </lineage>
</organism>
<proteinExistence type="predicted"/>
<dbReference type="AlphaFoldDB" id="A0A8C4PB44"/>
<evidence type="ECO:0000256" key="1">
    <source>
        <dbReference type="SAM" id="MobiDB-lite"/>
    </source>
</evidence>
<reference evidence="2" key="1">
    <citation type="submission" date="2025-08" db="UniProtKB">
        <authorList>
            <consortium name="Ensembl"/>
        </authorList>
    </citation>
    <scope>IDENTIFICATION</scope>
</reference>
<dbReference type="Proteomes" id="UP000694423">
    <property type="component" value="Unplaced"/>
</dbReference>
<keyword evidence="3" id="KW-1185">Reference proteome</keyword>
<feature type="region of interest" description="Disordered" evidence="1">
    <location>
        <begin position="1"/>
        <end position="36"/>
    </location>
</feature>
<sequence length="154" mass="16463">EVGTAWPKDPQARRGLGPLAPLQTPPDPGHAGKPASYSAVHIPLQRRFCSQPLCQAVVKWAHTGETHLLSCRLDCKGGVSCPGCCGLEGRGSAGWQRRHRGWLRGRHLHCRNCQGIAHIHPPTAFPAPRCCKVTLGTDATDSAQAPNTSPDIAT</sequence>
<protein>
    <submittedName>
        <fullName evidence="2">Uncharacterized protein</fullName>
    </submittedName>
</protein>
<accession>A0A8C4PB44</accession>
<evidence type="ECO:0000313" key="2">
    <source>
        <dbReference type="Ensembl" id="ENSDNVP00000020081.1"/>
    </source>
</evidence>
<name>A0A8C4PB44_DRONO</name>